<feature type="signal peptide" evidence="1">
    <location>
        <begin position="1"/>
        <end position="20"/>
    </location>
</feature>
<keyword evidence="1" id="KW-0732">Signal</keyword>
<accession>A0A1M4ZNQ4</accession>
<dbReference type="RefSeq" id="WP_062184100.1">
    <property type="nucleotide sequence ID" value="NZ_BBXL01000025.1"/>
</dbReference>
<proteinExistence type="predicted"/>
<gene>
    <name evidence="2" type="ORF">SAMN05444362_104145</name>
</gene>
<evidence type="ECO:0000256" key="1">
    <source>
        <dbReference type="SAM" id="SignalP"/>
    </source>
</evidence>
<name>A0A1M4ZNQ4_9BACT</name>
<dbReference type="STRING" id="1346286.SAMN05444362_104145"/>
<sequence>MKRYILLTCSLFFTILYIPAQVGINTQNTQGIFHLDATGDDAASGTITAAQSVNDILIDNTGNVGIGTLAPTARLHLKSTAPGEAFRLTDGTQGENKILMGDADGNAWWGITKGLGGYIINLAQGTYTFPNGTAVRFPLNTTGNQIAISNDGSYAFMFRSNVMLMKTGMLETDNTTMRSRQVDVRYELVRSRTGVADVICQTVDAKPFMQIFDYTTLYVSLIATDILKGDFLYIRITFLGNADTDSSSLYLLLDYNTTYSSYSHEAFNMSSVIFYQL</sequence>
<dbReference type="Proteomes" id="UP000184480">
    <property type="component" value="Unassembled WGS sequence"/>
</dbReference>
<dbReference type="OrthoDB" id="998147at2"/>
<evidence type="ECO:0000313" key="2">
    <source>
        <dbReference type="EMBL" id="SHF19679.1"/>
    </source>
</evidence>
<organism evidence="2 3">
    <name type="scientific">Dysgonomonas macrotermitis</name>
    <dbReference type="NCBI Taxonomy" id="1346286"/>
    <lineage>
        <taxon>Bacteria</taxon>
        <taxon>Pseudomonadati</taxon>
        <taxon>Bacteroidota</taxon>
        <taxon>Bacteroidia</taxon>
        <taxon>Bacteroidales</taxon>
        <taxon>Dysgonomonadaceae</taxon>
        <taxon>Dysgonomonas</taxon>
    </lineage>
</organism>
<protein>
    <submittedName>
        <fullName evidence="2">Uncharacterized protein</fullName>
    </submittedName>
</protein>
<evidence type="ECO:0000313" key="3">
    <source>
        <dbReference type="Proteomes" id="UP000184480"/>
    </source>
</evidence>
<dbReference type="AlphaFoldDB" id="A0A1M4ZNQ4"/>
<reference evidence="3" key="1">
    <citation type="submission" date="2016-11" db="EMBL/GenBank/DDBJ databases">
        <authorList>
            <person name="Varghese N."/>
            <person name="Submissions S."/>
        </authorList>
    </citation>
    <scope>NUCLEOTIDE SEQUENCE [LARGE SCALE GENOMIC DNA]</scope>
    <source>
        <strain evidence="3">DSM 27370</strain>
    </source>
</reference>
<feature type="chain" id="PRO_5009908632" evidence="1">
    <location>
        <begin position="21"/>
        <end position="277"/>
    </location>
</feature>
<dbReference type="EMBL" id="FQUC01000004">
    <property type="protein sequence ID" value="SHF19679.1"/>
    <property type="molecule type" value="Genomic_DNA"/>
</dbReference>
<keyword evidence="3" id="KW-1185">Reference proteome</keyword>